<keyword evidence="4" id="KW-1185">Reference proteome</keyword>
<keyword evidence="2" id="KW-0812">Transmembrane</keyword>
<name>A0A5Q2RJC1_9ACTN</name>
<evidence type="ECO:0000256" key="1">
    <source>
        <dbReference type="SAM" id="MobiDB-lite"/>
    </source>
</evidence>
<dbReference type="KEGG" id="atq:GH723_05805"/>
<gene>
    <name evidence="3" type="ORF">GH723_05805</name>
</gene>
<organism evidence="3 4">
    <name type="scientific">Actinomarinicola tropica</name>
    <dbReference type="NCBI Taxonomy" id="2789776"/>
    <lineage>
        <taxon>Bacteria</taxon>
        <taxon>Bacillati</taxon>
        <taxon>Actinomycetota</taxon>
        <taxon>Acidimicrobiia</taxon>
        <taxon>Acidimicrobiales</taxon>
        <taxon>Iamiaceae</taxon>
        <taxon>Actinomarinicola</taxon>
    </lineage>
</organism>
<keyword evidence="2" id="KW-0472">Membrane</keyword>
<evidence type="ECO:0000313" key="3">
    <source>
        <dbReference type="EMBL" id="QGG94661.1"/>
    </source>
</evidence>
<protein>
    <submittedName>
        <fullName evidence="3">Uncharacterized protein</fullName>
    </submittedName>
</protein>
<keyword evidence="2" id="KW-1133">Transmembrane helix</keyword>
<evidence type="ECO:0000256" key="2">
    <source>
        <dbReference type="SAM" id="Phobius"/>
    </source>
</evidence>
<accession>A0A5Q2RJC1</accession>
<dbReference type="AlphaFoldDB" id="A0A5Q2RJC1"/>
<reference evidence="3 4" key="1">
    <citation type="submission" date="2019-11" db="EMBL/GenBank/DDBJ databases">
        <authorList>
            <person name="He Y."/>
        </authorList>
    </citation>
    <scope>NUCLEOTIDE SEQUENCE [LARGE SCALE GENOMIC DNA]</scope>
    <source>
        <strain evidence="3 4">SCSIO 58843</strain>
    </source>
</reference>
<feature type="transmembrane region" description="Helical" evidence="2">
    <location>
        <begin position="53"/>
        <end position="76"/>
    </location>
</feature>
<feature type="transmembrane region" description="Helical" evidence="2">
    <location>
        <begin position="20"/>
        <end position="41"/>
    </location>
</feature>
<sequence>MRRHDDVHVSGAVEALLEDAHSAIALLAGTVVASPVLLAALGGRRDVASALGLYVAAIAGCWVVVGLVAGALSLAAPVPVEDGDRRAGADGDPEAAAASR</sequence>
<proteinExistence type="predicted"/>
<dbReference type="EMBL" id="CP045851">
    <property type="protein sequence ID" value="QGG94661.1"/>
    <property type="molecule type" value="Genomic_DNA"/>
</dbReference>
<evidence type="ECO:0000313" key="4">
    <source>
        <dbReference type="Proteomes" id="UP000334019"/>
    </source>
</evidence>
<dbReference type="RefSeq" id="WP_153758767.1">
    <property type="nucleotide sequence ID" value="NZ_CP045851.1"/>
</dbReference>
<dbReference type="Proteomes" id="UP000334019">
    <property type="component" value="Chromosome"/>
</dbReference>
<feature type="region of interest" description="Disordered" evidence="1">
    <location>
        <begin position="81"/>
        <end position="100"/>
    </location>
</feature>